<feature type="transmembrane region" description="Helical" evidence="8">
    <location>
        <begin position="304"/>
        <end position="320"/>
    </location>
</feature>
<feature type="transmembrane region" description="Helical" evidence="8">
    <location>
        <begin position="155"/>
        <end position="185"/>
    </location>
</feature>
<proteinExistence type="predicted"/>
<gene>
    <name evidence="10" type="ORF">F0L16_12390</name>
</gene>
<dbReference type="GO" id="GO:0009103">
    <property type="term" value="P:lipopolysaccharide biosynthetic process"/>
    <property type="evidence" value="ECO:0007669"/>
    <property type="project" value="UniProtKB-ARBA"/>
</dbReference>
<feature type="transmembrane region" description="Helical" evidence="8">
    <location>
        <begin position="332"/>
        <end position="351"/>
    </location>
</feature>
<dbReference type="GO" id="GO:0005886">
    <property type="term" value="C:plasma membrane"/>
    <property type="evidence" value="ECO:0007669"/>
    <property type="project" value="UniProtKB-SubCell"/>
</dbReference>
<evidence type="ECO:0000256" key="6">
    <source>
        <dbReference type="ARBA" id="ARBA00022989"/>
    </source>
</evidence>
<dbReference type="PANTHER" id="PTHR33908">
    <property type="entry name" value="MANNOSYLTRANSFERASE YKCB-RELATED"/>
    <property type="match status" value="1"/>
</dbReference>
<keyword evidence="6 8" id="KW-1133">Transmembrane helix</keyword>
<feature type="transmembrane region" description="Helical" evidence="8">
    <location>
        <begin position="76"/>
        <end position="94"/>
    </location>
</feature>
<feature type="transmembrane region" description="Helical" evidence="8">
    <location>
        <begin position="197"/>
        <end position="217"/>
    </location>
</feature>
<feature type="transmembrane region" description="Helical" evidence="8">
    <location>
        <begin position="273"/>
        <end position="292"/>
    </location>
</feature>
<dbReference type="STRING" id="880156.AM629_04110"/>
<evidence type="ECO:0000256" key="3">
    <source>
        <dbReference type="ARBA" id="ARBA00022676"/>
    </source>
</evidence>
<evidence type="ECO:0000256" key="8">
    <source>
        <dbReference type="SAM" id="Phobius"/>
    </source>
</evidence>
<keyword evidence="2" id="KW-1003">Cell membrane</keyword>
<dbReference type="AlphaFoldDB" id="A0A5B0WPK6"/>
<dbReference type="Proteomes" id="UP000322184">
    <property type="component" value="Unassembled WGS sequence"/>
</dbReference>
<evidence type="ECO:0000313" key="10">
    <source>
        <dbReference type="EMBL" id="KAA1187929.1"/>
    </source>
</evidence>
<protein>
    <submittedName>
        <fullName evidence="10">Glycosyltransferase family 39 protein</fullName>
    </submittedName>
</protein>
<feature type="transmembrane region" description="Helical" evidence="8">
    <location>
        <begin position="106"/>
        <end position="124"/>
    </location>
</feature>
<dbReference type="RefSeq" id="WP_149616862.1">
    <property type="nucleotide sequence ID" value="NZ_CAWPFF010000061.1"/>
</dbReference>
<evidence type="ECO:0000256" key="4">
    <source>
        <dbReference type="ARBA" id="ARBA00022679"/>
    </source>
</evidence>
<accession>A0A5B0WPK6</accession>
<comment type="caution">
    <text evidence="10">The sequence shown here is derived from an EMBL/GenBank/DDBJ whole genome shotgun (WGS) entry which is preliminary data.</text>
</comment>
<feature type="domain" description="Glycosyltransferase RgtA/B/C/D-like" evidence="9">
    <location>
        <begin position="75"/>
        <end position="215"/>
    </location>
</feature>
<feature type="transmembrane region" description="Helical" evidence="8">
    <location>
        <begin position="50"/>
        <end position="69"/>
    </location>
</feature>
<feature type="transmembrane region" description="Helical" evidence="8">
    <location>
        <begin position="242"/>
        <end position="261"/>
    </location>
</feature>
<evidence type="ECO:0000256" key="2">
    <source>
        <dbReference type="ARBA" id="ARBA00022475"/>
    </source>
</evidence>
<feature type="transmembrane region" description="Helical" evidence="8">
    <location>
        <begin position="12"/>
        <end position="30"/>
    </location>
</feature>
<dbReference type="InterPro" id="IPR038731">
    <property type="entry name" value="RgtA/B/C-like"/>
</dbReference>
<dbReference type="Pfam" id="PF13231">
    <property type="entry name" value="PMT_2"/>
    <property type="match status" value="1"/>
</dbReference>
<evidence type="ECO:0000256" key="5">
    <source>
        <dbReference type="ARBA" id="ARBA00022692"/>
    </source>
</evidence>
<keyword evidence="4 10" id="KW-0808">Transferase</keyword>
<evidence type="ECO:0000256" key="7">
    <source>
        <dbReference type="ARBA" id="ARBA00023136"/>
    </source>
</evidence>
<keyword evidence="7 8" id="KW-0472">Membrane</keyword>
<sequence>MPISDTSSYKPVYLWAVGYALLWIIVSYSFDPTVPYDAVEALNWGKNGEWGSPKNPWLVGAMMLPAIHISGISLSFYWYFIHFIAIAIGMLGVWHLAFRLTGKKELAWLAMLTLNLSGIINFDIIPYNDNYLLIMLWPWTMLFFLRAVYDNPRWWLAFALSSGLAAMGKYSTLALVGSVFLLTLFVPKVRQCYRHPALYIALIIWFMLVLPNVWWLWNNDFAAFKWVDSQIDSGFNLHTTRSLLSVFYPLIIVGIIIYMLGGRISWPKEQSNRLVNVAILLPLLIIYCWFSFNEGGRMTEWLQPFMSVSSALLVGSITRFPQKSLRCTLQGLTVVAILIWGGYVLIMAANVRGAGHKFEGIKDFSWQLEQRWHQLYPTPLHYVGGEYLHQWLTFYAPSQPETIQPWTLEGQAPNIYNRHVKESDIVRDGAILVGTKGKTCEQEDFHRVLQDWPRLRINSTDEFLFQPEPETQPIPVCVGFVSPENLVSPEKYQ</sequence>
<feature type="transmembrane region" description="Helical" evidence="8">
    <location>
        <begin position="131"/>
        <end position="149"/>
    </location>
</feature>
<keyword evidence="3" id="KW-0328">Glycosyltransferase</keyword>
<evidence type="ECO:0000313" key="11">
    <source>
        <dbReference type="Proteomes" id="UP000322184"/>
    </source>
</evidence>
<reference evidence="10 11" key="1">
    <citation type="submission" date="2019-09" db="EMBL/GenBank/DDBJ databases">
        <title>Whole genome sequence of Photorhabdus heterorhabditis strain ETL (Enterobacteriales: Enterobacteriaceae) a bacterial symbiont of Heterorhabditis zealandica strain ETL (Rhabditida: Heterorhabditidae).</title>
        <authorList>
            <person name="Lulamba T.E."/>
            <person name="Serepa-Dlamini M.H."/>
        </authorList>
    </citation>
    <scope>NUCLEOTIDE SEQUENCE [LARGE SCALE GENOMIC DNA]</scope>
    <source>
        <strain evidence="10 11">ETL</strain>
    </source>
</reference>
<evidence type="ECO:0000259" key="9">
    <source>
        <dbReference type="Pfam" id="PF13231"/>
    </source>
</evidence>
<comment type="subcellular location">
    <subcellularLocation>
        <location evidence="1">Cell membrane</location>
        <topology evidence="1">Multi-pass membrane protein</topology>
    </subcellularLocation>
</comment>
<name>A0A5B0WPK6_9GAMM</name>
<dbReference type="PANTHER" id="PTHR33908:SF11">
    <property type="entry name" value="MEMBRANE PROTEIN"/>
    <property type="match status" value="1"/>
</dbReference>
<dbReference type="GO" id="GO:0016763">
    <property type="term" value="F:pentosyltransferase activity"/>
    <property type="evidence" value="ECO:0007669"/>
    <property type="project" value="TreeGrafter"/>
</dbReference>
<organism evidence="10 11">
    <name type="scientific">Photorhabdus heterorhabditis</name>
    <dbReference type="NCBI Taxonomy" id="880156"/>
    <lineage>
        <taxon>Bacteria</taxon>
        <taxon>Pseudomonadati</taxon>
        <taxon>Pseudomonadota</taxon>
        <taxon>Gammaproteobacteria</taxon>
        <taxon>Enterobacterales</taxon>
        <taxon>Morganellaceae</taxon>
        <taxon>Photorhabdus</taxon>
    </lineage>
</organism>
<evidence type="ECO:0000256" key="1">
    <source>
        <dbReference type="ARBA" id="ARBA00004651"/>
    </source>
</evidence>
<keyword evidence="5 8" id="KW-0812">Transmembrane</keyword>
<dbReference type="InterPro" id="IPR050297">
    <property type="entry name" value="LipidA_mod_glycosyltrf_83"/>
</dbReference>
<dbReference type="EMBL" id="VTUW01000021">
    <property type="protein sequence ID" value="KAA1187929.1"/>
    <property type="molecule type" value="Genomic_DNA"/>
</dbReference>